<keyword evidence="2" id="KW-1133">Transmembrane helix</keyword>
<proteinExistence type="predicted"/>
<dbReference type="eggNOG" id="COG4968">
    <property type="taxonomic scope" value="Bacteria"/>
</dbReference>
<dbReference type="OrthoDB" id="9790526at2"/>
<gene>
    <name evidence="3" type="ordered locus">M301_1724</name>
</gene>
<dbReference type="PRINTS" id="PR00813">
    <property type="entry name" value="BCTERIALGSPG"/>
</dbReference>
<dbReference type="KEGG" id="meh:M301_1724"/>
<dbReference type="InterPro" id="IPR000983">
    <property type="entry name" value="Bac_GSPG_pilin"/>
</dbReference>
<keyword evidence="2" id="KW-0472">Membrane</keyword>
<dbReference type="SUPFAM" id="SSF54523">
    <property type="entry name" value="Pili subunits"/>
    <property type="match status" value="1"/>
</dbReference>
<sequence>MTRVARKTGAIRQIYGFSYVELVFVIAILALLAAVATPYLEKNIQRKKELELKQSLREIRIAIDEYKAASDQGKVKKSIGDSGYPHHLEDLVIGVEDITDPQKKKLRFLRRLPADPMYPKDQHLPLNNEIKPADTWGKRSYASDAENPREGDDVYDIYSLSSDIGLNGVAYAQW</sequence>
<dbReference type="InterPro" id="IPR045584">
    <property type="entry name" value="Pilin-like"/>
</dbReference>
<dbReference type="STRING" id="666681.M301_1724"/>
<evidence type="ECO:0000256" key="2">
    <source>
        <dbReference type="SAM" id="Phobius"/>
    </source>
</evidence>
<dbReference type="Gene3D" id="3.30.700.10">
    <property type="entry name" value="Glycoprotein, Type 4 Pilin"/>
    <property type="match status" value="1"/>
</dbReference>
<dbReference type="HOGENOM" id="CLU_091705_7_2_4"/>
<dbReference type="AlphaFoldDB" id="D7DJ69"/>
<keyword evidence="4" id="KW-1185">Reference proteome</keyword>
<keyword evidence="2 3" id="KW-0812">Transmembrane</keyword>
<organism evidence="3 4">
    <name type="scientific">Methylotenera versatilis (strain 301)</name>
    <dbReference type="NCBI Taxonomy" id="666681"/>
    <lineage>
        <taxon>Bacteria</taxon>
        <taxon>Pseudomonadati</taxon>
        <taxon>Pseudomonadota</taxon>
        <taxon>Betaproteobacteria</taxon>
        <taxon>Nitrosomonadales</taxon>
        <taxon>Methylophilaceae</taxon>
        <taxon>Methylotenera</taxon>
    </lineage>
</organism>
<dbReference type="GO" id="GO:0015627">
    <property type="term" value="C:type II protein secretion system complex"/>
    <property type="evidence" value="ECO:0007669"/>
    <property type="project" value="InterPro"/>
</dbReference>
<evidence type="ECO:0000256" key="1">
    <source>
        <dbReference type="ARBA" id="ARBA00022481"/>
    </source>
</evidence>
<dbReference type="GO" id="GO:0015628">
    <property type="term" value="P:protein secretion by the type II secretion system"/>
    <property type="evidence" value="ECO:0007669"/>
    <property type="project" value="InterPro"/>
</dbReference>
<accession>D7DJ69</accession>
<keyword evidence="1" id="KW-0488">Methylation</keyword>
<evidence type="ECO:0000313" key="4">
    <source>
        <dbReference type="Proteomes" id="UP000000383"/>
    </source>
</evidence>
<dbReference type="EMBL" id="CP002056">
    <property type="protein sequence ID" value="ADI30104.1"/>
    <property type="molecule type" value="Genomic_DNA"/>
</dbReference>
<dbReference type="Proteomes" id="UP000000383">
    <property type="component" value="Chromosome"/>
</dbReference>
<reference evidence="3 4" key="2">
    <citation type="journal article" date="2011" name="J. Bacteriol.">
        <title>Genomes of three methylotrophs from a single niche uncover genetic and metabolic divergence of Methylophilaceae.</title>
        <authorList>
            <person name="Lapidus A."/>
            <person name="Clum A."/>
            <person name="Labutti K."/>
            <person name="Kaluzhnaya M.G."/>
            <person name="Lim S."/>
            <person name="Beck D.A."/>
            <person name="Glavina Del Rio T."/>
            <person name="Nolan M."/>
            <person name="Mavromatis K."/>
            <person name="Huntemann M."/>
            <person name="Lucas S."/>
            <person name="Lidstrom M.E."/>
            <person name="Ivanova N."/>
            <person name="Chistoserdova L."/>
        </authorList>
    </citation>
    <scope>NUCLEOTIDE SEQUENCE [LARGE SCALE GENOMIC DNA]</scope>
    <source>
        <strain evidence="3 4">301</strain>
    </source>
</reference>
<evidence type="ECO:0000313" key="3">
    <source>
        <dbReference type="EMBL" id="ADI30104.1"/>
    </source>
</evidence>
<name>D7DJ69_METV0</name>
<dbReference type="RefSeq" id="WP_013148416.1">
    <property type="nucleotide sequence ID" value="NC_014207.1"/>
</dbReference>
<protein>
    <submittedName>
        <fullName evidence="3">Putative general secretion pathway GspG related transmembrane protein</fullName>
    </submittedName>
</protein>
<reference evidence="4" key="1">
    <citation type="submission" date="2010-05" db="EMBL/GenBank/DDBJ databases">
        <title>Complete sequence of Methylotenera sp. 301.</title>
        <authorList>
            <person name="Lucas S."/>
            <person name="Copeland A."/>
            <person name="Lapidus A."/>
            <person name="Cheng J.-F."/>
            <person name="Bruce D."/>
            <person name="Goodwin L."/>
            <person name="Pitluck S."/>
            <person name="Clum A."/>
            <person name="Land M."/>
            <person name="Hauser L."/>
            <person name="Kyrpides N."/>
            <person name="Ivanova N."/>
            <person name="Chistoservova L."/>
            <person name="Kalyuzhnaya M."/>
            <person name="Woyke T."/>
        </authorList>
    </citation>
    <scope>NUCLEOTIDE SEQUENCE [LARGE SCALE GENOMIC DNA]</scope>
    <source>
        <strain evidence="4">301</strain>
    </source>
</reference>
<feature type="transmembrane region" description="Helical" evidence="2">
    <location>
        <begin position="22"/>
        <end position="40"/>
    </location>
</feature>